<name>A0A6C0LIJ1_9ZZZZ</name>
<reference evidence="1" key="1">
    <citation type="journal article" date="2020" name="Nature">
        <title>Giant virus diversity and host interactions through global metagenomics.</title>
        <authorList>
            <person name="Schulz F."/>
            <person name="Roux S."/>
            <person name="Paez-Espino D."/>
            <person name="Jungbluth S."/>
            <person name="Walsh D.A."/>
            <person name="Denef V.J."/>
            <person name="McMahon K.D."/>
            <person name="Konstantinidis K.T."/>
            <person name="Eloe-Fadrosh E.A."/>
            <person name="Kyrpides N.C."/>
            <person name="Woyke T."/>
        </authorList>
    </citation>
    <scope>NUCLEOTIDE SEQUENCE</scope>
    <source>
        <strain evidence="1">GVMAG-M-3300027833-11</strain>
    </source>
</reference>
<dbReference type="InterPro" id="IPR012295">
    <property type="entry name" value="TBP_dom_sf"/>
</dbReference>
<dbReference type="EMBL" id="MN740504">
    <property type="protein sequence ID" value="QHU30250.1"/>
    <property type="molecule type" value="Genomic_DNA"/>
</dbReference>
<sequence>MLDLEDAWDSYCDGDYKPIAAVNRPMPTPSKDLPKCTPIYISTKTKISYLNYPIDLKETFWNIPITSYHIPQVGVIKKQMKFNSTTQEELDEVFENCDDSIFTDHHILSRIVKPEGRITFRDIRKISQGLCKKDITSYRCKRKGAFYNCFALILRIDYNDAFKEIHVKVFNTGKLEIPGIQDDAVLIKTLDLLIKTLQPLVPQKDKLQWMKNKSETVLINSNFSCGFFINREKLYNRLKYHYRINSAYDPCSYPGIQCEFYYDPQAKVQTGQQTPAGISDEDRERFIKMSFMVFRTGSVLIVGKCKEPVLYEIYEFIKVLLENEYSIVGGGLIDTSKSKDTKTKKVRKKTILVS</sequence>
<accession>A0A6C0LIJ1</accession>
<dbReference type="Gene3D" id="3.30.310.10">
    <property type="entry name" value="TATA-Binding Protein"/>
    <property type="match status" value="2"/>
</dbReference>
<evidence type="ECO:0000313" key="1">
    <source>
        <dbReference type="EMBL" id="QHU30250.1"/>
    </source>
</evidence>
<proteinExistence type="predicted"/>
<organism evidence="1">
    <name type="scientific">viral metagenome</name>
    <dbReference type="NCBI Taxonomy" id="1070528"/>
    <lineage>
        <taxon>unclassified sequences</taxon>
        <taxon>metagenomes</taxon>
        <taxon>organismal metagenomes</taxon>
    </lineage>
</organism>
<protein>
    <submittedName>
        <fullName evidence="1">Uncharacterized protein</fullName>
    </submittedName>
</protein>
<dbReference type="AlphaFoldDB" id="A0A6C0LIJ1"/>